<accession>A0AAN6GJ98</accession>
<reference evidence="2" key="1">
    <citation type="journal article" date="2023" name="PhytoFront">
        <title>Draft Genome Resources of Seven Strains of Tilletia horrida, Causal Agent of Kernel Smut of Rice.</title>
        <authorList>
            <person name="Khanal S."/>
            <person name="Antony Babu S."/>
            <person name="Zhou X.G."/>
        </authorList>
    </citation>
    <scope>NUCLEOTIDE SEQUENCE</scope>
    <source>
        <strain evidence="2">TX6</strain>
    </source>
</reference>
<name>A0AAN6GJ98_9BASI</name>
<feature type="region of interest" description="Disordered" evidence="1">
    <location>
        <begin position="1"/>
        <end position="21"/>
    </location>
</feature>
<dbReference type="Proteomes" id="UP001176517">
    <property type="component" value="Unassembled WGS sequence"/>
</dbReference>
<evidence type="ECO:0000313" key="2">
    <source>
        <dbReference type="EMBL" id="KAK0542182.1"/>
    </source>
</evidence>
<dbReference type="AlphaFoldDB" id="A0AAN6GJ98"/>
<evidence type="ECO:0000256" key="1">
    <source>
        <dbReference type="SAM" id="MobiDB-lite"/>
    </source>
</evidence>
<protein>
    <submittedName>
        <fullName evidence="2">Uncharacterized protein</fullName>
    </submittedName>
</protein>
<organism evidence="2 3">
    <name type="scientific">Tilletia horrida</name>
    <dbReference type="NCBI Taxonomy" id="155126"/>
    <lineage>
        <taxon>Eukaryota</taxon>
        <taxon>Fungi</taxon>
        <taxon>Dikarya</taxon>
        <taxon>Basidiomycota</taxon>
        <taxon>Ustilaginomycotina</taxon>
        <taxon>Exobasidiomycetes</taxon>
        <taxon>Tilletiales</taxon>
        <taxon>Tilletiaceae</taxon>
        <taxon>Tilletia</taxon>
    </lineage>
</organism>
<sequence length="82" mass="9047">MSKRAALPPTRGRRREKAKAGSKIAYETAEDALDAAVAIEERAERFAHSQGDKARRLFEEALTVYGRAIELGGETYADACYN</sequence>
<comment type="caution">
    <text evidence="2">The sequence shown here is derived from an EMBL/GenBank/DDBJ whole genome shotgun (WGS) entry which is preliminary data.</text>
</comment>
<keyword evidence="3" id="KW-1185">Reference proteome</keyword>
<dbReference type="EMBL" id="JAPDMZ010000599">
    <property type="protein sequence ID" value="KAK0542182.1"/>
    <property type="molecule type" value="Genomic_DNA"/>
</dbReference>
<evidence type="ECO:0000313" key="3">
    <source>
        <dbReference type="Proteomes" id="UP001176517"/>
    </source>
</evidence>
<feature type="non-terminal residue" evidence="2">
    <location>
        <position position="82"/>
    </location>
</feature>
<gene>
    <name evidence="2" type="ORF">OC846_006816</name>
</gene>
<proteinExistence type="predicted"/>